<dbReference type="Proteomes" id="UP000092461">
    <property type="component" value="Unassembled WGS sequence"/>
</dbReference>
<accession>A0A1B0CBX4</accession>
<evidence type="ECO:0000313" key="1">
    <source>
        <dbReference type="EnsemblMetazoa" id="LLOJ001754-PA"/>
    </source>
</evidence>
<reference evidence="1" key="1">
    <citation type="submission" date="2020-05" db="UniProtKB">
        <authorList>
            <consortium name="EnsemblMetazoa"/>
        </authorList>
    </citation>
    <scope>IDENTIFICATION</scope>
    <source>
        <strain evidence="1">Jacobina</strain>
    </source>
</reference>
<organism evidence="1 2">
    <name type="scientific">Lutzomyia longipalpis</name>
    <name type="common">Sand fly</name>
    <dbReference type="NCBI Taxonomy" id="7200"/>
    <lineage>
        <taxon>Eukaryota</taxon>
        <taxon>Metazoa</taxon>
        <taxon>Ecdysozoa</taxon>
        <taxon>Arthropoda</taxon>
        <taxon>Hexapoda</taxon>
        <taxon>Insecta</taxon>
        <taxon>Pterygota</taxon>
        <taxon>Neoptera</taxon>
        <taxon>Endopterygota</taxon>
        <taxon>Diptera</taxon>
        <taxon>Nematocera</taxon>
        <taxon>Psychodoidea</taxon>
        <taxon>Psychodidae</taxon>
        <taxon>Lutzomyia</taxon>
        <taxon>Lutzomyia</taxon>
    </lineage>
</organism>
<dbReference type="AlphaFoldDB" id="A0A1B0CBX4"/>
<name>A0A1B0CBX4_LUTLO</name>
<evidence type="ECO:0000313" key="2">
    <source>
        <dbReference type="Proteomes" id="UP000092461"/>
    </source>
</evidence>
<dbReference type="EMBL" id="AJWK01005948">
    <property type="status" value="NOT_ANNOTATED_CDS"/>
    <property type="molecule type" value="Genomic_DNA"/>
</dbReference>
<protein>
    <submittedName>
        <fullName evidence="1">Uncharacterized protein</fullName>
    </submittedName>
</protein>
<proteinExistence type="predicted"/>
<keyword evidence="2" id="KW-1185">Reference proteome</keyword>
<sequence>MAHTPLALRGTPLRTLRTLIPYPRDFCSTSFTTAAYGSNQNVFIRLDAVGRPASINSDSYATITSLNKFPLAESKRSFYFQGLGKPSSPSPYATALLALPPSQDVAETIYSKPESLCPSRVSYYASSQLTQICSLSTPRSFHSNVFDPKDKLRRVAVPQGTIQCRDVVQEGTYGRIYSGLLQNALTGEAHEVLVKTVVGE</sequence>
<dbReference type="VEuPathDB" id="VectorBase:LLONM1_002040"/>
<dbReference type="EnsemblMetazoa" id="LLOJ001754-RA">
    <property type="protein sequence ID" value="LLOJ001754-PA"/>
    <property type="gene ID" value="LLOJ001754"/>
</dbReference>
<dbReference type="VEuPathDB" id="VectorBase:LLOJ001754"/>